<evidence type="ECO:0000256" key="3">
    <source>
        <dbReference type="ARBA" id="ARBA00012438"/>
    </source>
</evidence>
<evidence type="ECO:0000259" key="15">
    <source>
        <dbReference type="PROSITE" id="PS50109"/>
    </source>
</evidence>
<dbReference type="Pfam" id="PF02518">
    <property type="entry name" value="HATPase_c"/>
    <property type="match status" value="1"/>
</dbReference>
<dbReference type="InterPro" id="IPR005330">
    <property type="entry name" value="MHYT_dom"/>
</dbReference>
<dbReference type="EMBL" id="JANUGW010000013">
    <property type="protein sequence ID" value="MCS0583385.1"/>
    <property type="molecule type" value="Genomic_DNA"/>
</dbReference>
<dbReference type="Gene3D" id="3.30.565.10">
    <property type="entry name" value="Histidine kinase-like ATPase, C-terminal domain"/>
    <property type="match status" value="1"/>
</dbReference>
<evidence type="ECO:0000256" key="10">
    <source>
        <dbReference type="ARBA" id="ARBA00023012"/>
    </source>
</evidence>
<sequence>MLSVFTLPSDPSLLSYGLYTPKLVALSVLVAIFASWMGLQIAGQATANRAQRWIILGTGSLSLGAGVWAMHFIGMLAFDLCTTVDYDPTATTLSSLPSIAASFVALAVIARDRLGGWGLLAGGVLVGAGIGVMHYAGMAGMRMGLGLRYDPFTFGLSIVVAVVLATLALWVRFGLSSLSHRLSEQRRLLLAAIVMGCAISGMHYTGMEAARFVGHVDKLTPHKASNDTFLALAITLIVVAFTVFVLAANGLLRYRQMFRELSRSEAWMRALLTTTVDGVITVDREGTIREFNASAERIFGWDRDDIVGGNIRLLIGDEAASEEVGLLRSLRTGEISASARGADVTGRRKDGSIVPIRRAIGHARLDQQDLFVCFITDISDRRKMEQALRASEQQFRSLIGNIPGISYRSSLIEGDAPMLFISDAVERVTGYPGRDFLGTAPRRTFAPLIHAADRVRVSETIATALREDRPYLVEYRLLHADGSTRWMWENGTGVRNDAGELCWLDGVILDITERRHMEDALRVAKENAEQAAAARASFVANMSHEIRTPMNSILGFTDVLLDGQLNADQRRHLDTIRSSGRALLRLLNEILDTAKLEKGAVELEQNDYNLLSLIDELSSTLAANARAKGLHVDIHYDPTLPTCLRGDELRVRQVLTNLLDNAIKFTEKGTVTLRAELQGEQLHFLVSDTGIGIAPDRLSAIFEPFTQADASMTRRFGGTGLGTTICKQLVELMGGRIWAESEPGQGTTFHVVLPLVLARFAPQQPRVRTAAALPPLRVLLADDVPQNQELLQLLLARRGHTMTAVGDGAAVVEMAAREPFDLILMDFQMPTLDGLSATRMIRQQAAAAGRPRVPIIAMTASVLAEHRRASIEAGMDGFASKPVDWFALSHEIARVLGLGPGQQPDDLPAQEHHTLNRHAGLRRWSGKEDAYVEALAHFAAQHDGLAATLAAQATAADYLALRMQAHRVRGIAANLGLELLADALAGLEGLVDGDSGKLYPGTEDKLEATLANVASLLDDALDAIRTVLPRPAGQPAKTTAQGADLGRARRAANVLRDALKRGGLDDAALAGLAAATSGHPLAARVAQVHTAISDFEFDLALQQLDAVLAAIDEPAQEIFE</sequence>
<dbReference type="InterPro" id="IPR001610">
    <property type="entry name" value="PAC"/>
</dbReference>
<evidence type="ECO:0000256" key="11">
    <source>
        <dbReference type="ARBA" id="ARBA00023136"/>
    </source>
</evidence>
<keyword evidence="22" id="KW-1185">Reference proteome</keyword>
<dbReference type="SUPFAM" id="SSF47384">
    <property type="entry name" value="Homodimeric domain of signal transducing histidine kinase"/>
    <property type="match status" value="1"/>
</dbReference>
<evidence type="ECO:0000256" key="8">
    <source>
        <dbReference type="ARBA" id="ARBA00022840"/>
    </source>
</evidence>
<dbReference type="SMART" id="SM00388">
    <property type="entry name" value="HisKA"/>
    <property type="match status" value="1"/>
</dbReference>
<keyword evidence="6 14" id="KW-0812">Transmembrane</keyword>
<name>A0ABT1ZTY6_9BURK</name>
<keyword evidence="10" id="KW-0902">Two-component regulatory system</keyword>
<feature type="transmembrane region" description="Helical" evidence="14">
    <location>
        <begin position="117"/>
        <end position="136"/>
    </location>
</feature>
<evidence type="ECO:0000256" key="6">
    <source>
        <dbReference type="ARBA" id="ARBA00022692"/>
    </source>
</evidence>
<evidence type="ECO:0000259" key="17">
    <source>
        <dbReference type="PROSITE" id="PS50112"/>
    </source>
</evidence>
<evidence type="ECO:0000259" key="20">
    <source>
        <dbReference type="PROSITE" id="PS50924"/>
    </source>
</evidence>
<dbReference type="InterPro" id="IPR036890">
    <property type="entry name" value="HATPase_C_sf"/>
</dbReference>
<comment type="subcellular location">
    <subcellularLocation>
        <location evidence="2">Cell membrane</location>
        <topology evidence="2">Multi-pass membrane protein</topology>
    </subcellularLocation>
</comment>
<dbReference type="InterPro" id="IPR003661">
    <property type="entry name" value="HisK_dim/P_dom"/>
</dbReference>
<feature type="modified residue" description="Phosphohistidine" evidence="12">
    <location>
        <position position="966"/>
    </location>
</feature>
<keyword evidence="7" id="KW-0547">Nucleotide-binding</keyword>
<dbReference type="InterPro" id="IPR000700">
    <property type="entry name" value="PAS-assoc_C"/>
</dbReference>
<dbReference type="SMART" id="SM00387">
    <property type="entry name" value="HATPase_c"/>
    <property type="match status" value="1"/>
</dbReference>
<gene>
    <name evidence="21" type="ORF">NX784_17480</name>
</gene>
<keyword evidence="11 14" id="KW-0472">Membrane</keyword>
<dbReference type="PROSITE" id="PS50113">
    <property type="entry name" value="PAC"/>
    <property type="match status" value="1"/>
</dbReference>
<feature type="transmembrane region" description="Helical" evidence="14">
    <location>
        <begin position="156"/>
        <end position="175"/>
    </location>
</feature>
<dbReference type="InterPro" id="IPR005467">
    <property type="entry name" value="His_kinase_dom"/>
</dbReference>
<feature type="transmembrane region" description="Helical" evidence="14">
    <location>
        <begin position="23"/>
        <end position="42"/>
    </location>
</feature>
<dbReference type="Pfam" id="PF00512">
    <property type="entry name" value="HisKA"/>
    <property type="match status" value="1"/>
</dbReference>
<protein>
    <recommendedName>
        <fullName evidence="3">histidine kinase</fullName>
        <ecNumber evidence="3">2.7.13.3</ecNumber>
    </recommendedName>
</protein>
<dbReference type="SMART" id="SM00448">
    <property type="entry name" value="REC"/>
    <property type="match status" value="1"/>
</dbReference>
<dbReference type="SUPFAM" id="SSF55874">
    <property type="entry name" value="ATPase domain of HSP90 chaperone/DNA topoisomerase II/histidine kinase"/>
    <property type="match status" value="1"/>
</dbReference>
<feature type="transmembrane region" description="Helical" evidence="14">
    <location>
        <begin position="90"/>
        <end position="110"/>
    </location>
</feature>
<feature type="domain" description="MHYT" evidence="20">
    <location>
        <begin position="19"/>
        <end position="213"/>
    </location>
</feature>
<dbReference type="InterPro" id="IPR013655">
    <property type="entry name" value="PAS_fold_3"/>
</dbReference>
<dbReference type="PROSITE" id="PS50112">
    <property type="entry name" value="PAS"/>
    <property type="match status" value="2"/>
</dbReference>
<keyword evidence="8" id="KW-0067">ATP-binding</keyword>
<dbReference type="Gene3D" id="3.40.50.2300">
    <property type="match status" value="1"/>
</dbReference>
<evidence type="ECO:0000313" key="21">
    <source>
        <dbReference type="EMBL" id="MCS0583385.1"/>
    </source>
</evidence>
<dbReference type="InterPro" id="IPR013767">
    <property type="entry name" value="PAS_fold"/>
</dbReference>
<feature type="domain" description="Response regulatory" evidence="16">
    <location>
        <begin position="777"/>
        <end position="896"/>
    </location>
</feature>
<dbReference type="InterPro" id="IPR003594">
    <property type="entry name" value="HATPase_dom"/>
</dbReference>
<feature type="domain" description="PAC" evidence="18">
    <location>
        <begin position="471"/>
        <end position="523"/>
    </location>
</feature>
<dbReference type="InterPro" id="IPR004358">
    <property type="entry name" value="Sig_transdc_His_kin-like_C"/>
</dbReference>
<evidence type="ECO:0000256" key="14">
    <source>
        <dbReference type="PROSITE-ProRule" id="PRU00244"/>
    </source>
</evidence>
<dbReference type="InterPro" id="IPR001789">
    <property type="entry name" value="Sig_transdc_resp-reg_receiver"/>
</dbReference>
<dbReference type="InterPro" id="IPR036641">
    <property type="entry name" value="HPT_dom_sf"/>
</dbReference>
<dbReference type="Gene3D" id="3.30.450.20">
    <property type="entry name" value="PAS domain"/>
    <property type="match status" value="2"/>
</dbReference>
<dbReference type="InterPro" id="IPR036097">
    <property type="entry name" value="HisK_dim/P_sf"/>
</dbReference>
<reference evidence="21 22" key="1">
    <citation type="submission" date="2022-08" db="EMBL/GenBank/DDBJ databases">
        <title>Reclassification of Massilia species as members of the genera Telluria, Duganella, Pseudoduganella, Mokoshia gen. nov. and Zemynaea gen. nov. using orthogonal and non-orthogonal genome-based approaches.</title>
        <authorList>
            <person name="Bowman J.P."/>
        </authorList>
    </citation>
    <scope>NUCLEOTIDE SEQUENCE [LARGE SCALE GENOMIC DNA]</scope>
    <source>
        <strain evidence="21 22">JCM 31316</strain>
    </source>
</reference>
<dbReference type="CDD" id="cd17546">
    <property type="entry name" value="REC_hyHK_CKI1_RcsC-like"/>
    <property type="match status" value="1"/>
</dbReference>
<evidence type="ECO:0000256" key="2">
    <source>
        <dbReference type="ARBA" id="ARBA00004651"/>
    </source>
</evidence>
<evidence type="ECO:0000256" key="9">
    <source>
        <dbReference type="ARBA" id="ARBA00022989"/>
    </source>
</evidence>
<evidence type="ECO:0000256" key="13">
    <source>
        <dbReference type="PROSITE-ProRule" id="PRU00169"/>
    </source>
</evidence>
<evidence type="ECO:0000256" key="12">
    <source>
        <dbReference type="PROSITE-ProRule" id="PRU00110"/>
    </source>
</evidence>
<dbReference type="PROSITE" id="PS50109">
    <property type="entry name" value="HIS_KIN"/>
    <property type="match status" value="1"/>
</dbReference>
<dbReference type="SUPFAM" id="SSF55785">
    <property type="entry name" value="PYP-like sensor domain (PAS domain)"/>
    <property type="match status" value="2"/>
</dbReference>
<dbReference type="InterPro" id="IPR000014">
    <property type="entry name" value="PAS"/>
</dbReference>
<dbReference type="SUPFAM" id="SSF52172">
    <property type="entry name" value="CheY-like"/>
    <property type="match status" value="1"/>
</dbReference>
<dbReference type="InterPro" id="IPR008207">
    <property type="entry name" value="Sig_transdc_His_kin_Hpt_dom"/>
</dbReference>
<feature type="domain" description="Histidine kinase" evidence="15">
    <location>
        <begin position="541"/>
        <end position="757"/>
    </location>
</feature>
<dbReference type="CDD" id="cd00130">
    <property type="entry name" value="PAS"/>
    <property type="match status" value="2"/>
</dbReference>
<dbReference type="Proteomes" id="UP001204151">
    <property type="component" value="Unassembled WGS sequence"/>
</dbReference>
<feature type="modified residue" description="4-aspartylphosphate" evidence="13">
    <location>
        <position position="826"/>
    </location>
</feature>
<evidence type="ECO:0000256" key="7">
    <source>
        <dbReference type="ARBA" id="ARBA00022741"/>
    </source>
</evidence>
<evidence type="ECO:0000256" key="4">
    <source>
        <dbReference type="ARBA" id="ARBA00022475"/>
    </source>
</evidence>
<feature type="transmembrane region" description="Helical" evidence="14">
    <location>
        <begin position="187"/>
        <end position="205"/>
    </location>
</feature>
<evidence type="ECO:0000259" key="16">
    <source>
        <dbReference type="PROSITE" id="PS50110"/>
    </source>
</evidence>
<feature type="transmembrane region" description="Helical" evidence="14">
    <location>
        <begin position="229"/>
        <end position="252"/>
    </location>
</feature>
<organism evidence="21 22">
    <name type="scientific">Massilia pinisoli</name>
    <dbReference type="NCBI Taxonomy" id="1772194"/>
    <lineage>
        <taxon>Bacteria</taxon>
        <taxon>Pseudomonadati</taxon>
        <taxon>Pseudomonadota</taxon>
        <taxon>Betaproteobacteria</taxon>
        <taxon>Burkholderiales</taxon>
        <taxon>Oxalobacteraceae</taxon>
        <taxon>Telluria group</taxon>
        <taxon>Massilia</taxon>
    </lineage>
</organism>
<feature type="domain" description="PAS" evidence="17">
    <location>
        <begin position="391"/>
        <end position="468"/>
    </location>
</feature>
<dbReference type="Pfam" id="PF00072">
    <property type="entry name" value="Response_reg"/>
    <property type="match status" value="1"/>
</dbReference>
<evidence type="ECO:0000256" key="1">
    <source>
        <dbReference type="ARBA" id="ARBA00000085"/>
    </source>
</evidence>
<dbReference type="PRINTS" id="PR00344">
    <property type="entry name" value="BCTRLSENSOR"/>
</dbReference>
<dbReference type="Gene3D" id="1.10.287.130">
    <property type="match status" value="1"/>
</dbReference>
<dbReference type="SUPFAM" id="SSF47226">
    <property type="entry name" value="Histidine-containing phosphotransfer domain, HPT domain"/>
    <property type="match status" value="1"/>
</dbReference>
<keyword evidence="5 13" id="KW-0597">Phosphoprotein</keyword>
<evidence type="ECO:0000259" key="19">
    <source>
        <dbReference type="PROSITE" id="PS50894"/>
    </source>
</evidence>
<dbReference type="PROSITE" id="PS50924">
    <property type="entry name" value="MHYT"/>
    <property type="match status" value="1"/>
</dbReference>
<dbReference type="RefSeq" id="WP_258817975.1">
    <property type="nucleotide sequence ID" value="NZ_JANUGW010000013.1"/>
</dbReference>
<dbReference type="CDD" id="cd16922">
    <property type="entry name" value="HATPase_EvgS-ArcB-TorS-like"/>
    <property type="match status" value="1"/>
</dbReference>
<dbReference type="Pfam" id="PF03707">
    <property type="entry name" value="MHYT"/>
    <property type="match status" value="3"/>
</dbReference>
<dbReference type="NCBIfam" id="TIGR00229">
    <property type="entry name" value="sensory_box"/>
    <property type="match status" value="2"/>
</dbReference>
<evidence type="ECO:0000259" key="18">
    <source>
        <dbReference type="PROSITE" id="PS50113"/>
    </source>
</evidence>
<dbReference type="Pfam" id="PF08447">
    <property type="entry name" value="PAS_3"/>
    <property type="match status" value="1"/>
</dbReference>
<proteinExistence type="predicted"/>
<dbReference type="SMART" id="SM00091">
    <property type="entry name" value="PAS"/>
    <property type="match status" value="2"/>
</dbReference>
<dbReference type="PANTHER" id="PTHR45339:SF1">
    <property type="entry name" value="HYBRID SIGNAL TRANSDUCTION HISTIDINE KINASE J"/>
    <property type="match status" value="1"/>
</dbReference>
<keyword evidence="4" id="KW-1003">Cell membrane</keyword>
<dbReference type="CDD" id="cd00082">
    <property type="entry name" value="HisKA"/>
    <property type="match status" value="1"/>
</dbReference>
<dbReference type="EC" id="2.7.13.3" evidence="3"/>
<comment type="caution">
    <text evidence="21">The sequence shown here is derived from an EMBL/GenBank/DDBJ whole genome shotgun (WGS) entry which is preliminary data.</text>
</comment>
<evidence type="ECO:0000313" key="22">
    <source>
        <dbReference type="Proteomes" id="UP001204151"/>
    </source>
</evidence>
<comment type="catalytic activity">
    <reaction evidence="1">
        <text>ATP + protein L-histidine = ADP + protein N-phospho-L-histidine.</text>
        <dbReference type="EC" id="2.7.13.3"/>
    </reaction>
</comment>
<feature type="domain" description="PAS" evidence="17">
    <location>
        <begin position="264"/>
        <end position="334"/>
    </location>
</feature>
<dbReference type="InterPro" id="IPR035965">
    <property type="entry name" value="PAS-like_dom_sf"/>
</dbReference>
<dbReference type="SMART" id="SM00086">
    <property type="entry name" value="PAC"/>
    <property type="match status" value="2"/>
</dbReference>
<dbReference type="Gene3D" id="1.20.120.160">
    <property type="entry name" value="HPT domain"/>
    <property type="match status" value="1"/>
</dbReference>
<dbReference type="PANTHER" id="PTHR45339">
    <property type="entry name" value="HYBRID SIGNAL TRANSDUCTION HISTIDINE KINASE J"/>
    <property type="match status" value="1"/>
</dbReference>
<dbReference type="PROSITE" id="PS50110">
    <property type="entry name" value="RESPONSE_REGULATORY"/>
    <property type="match status" value="1"/>
</dbReference>
<dbReference type="InterPro" id="IPR011006">
    <property type="entry name" value="CheY-like_superfamily"/>
</dbReference>
<dbReference type="PROSITE" id="PS50894">
    <property type="entry name" value="HPT"/>
    <property type="match status" value="1"/>
</dbReference>
<accession>A0ABT1ZTY6</accession>
<evidence type="ECO:0000256" key="5">
    <source>
        <dbReference type="ARBA" id="ARBA00022553"/>
    </source>
</evidence>
<feature type="transmembrane region" description="Helical" evidence="14">
    <location>
        <begin position="54"/>
        <end position="78"/>
    </location>
</feature>
<keyword evidence="9 14" id="KW-1133">Transmembrane helix</keyword>
<dbReference type="Pfam" id="PF00989">
    <property type="entry name" value="PAS"/>
    <property type="match status" value="1"/>
</dbReference>
<feature type="domain" description="HPt" evidence="19">
    <location>
        <begin position="927"/>
        <end position="1024"/>
    </location>
</feature>